<feature type="domain" description="TERF1-interacting nuclear factor 2 N-terminal" evidence="1">
    <location>
        <begin position="28"/>
        <end position="172"/>
    </location>
</feature>
<dbReference type="GeneID" id="120049999"/>
<dbReference type="GO" id="GO:1904356">
    <property type="term" value="P:regulation of telomere maintenance via telomere lengthening"/>
    <property type="evidence" value="ECO:0007669"/>
    <property type="project" value="TreeGrafter"/>
</dbReference>
<sequence length="225" mass="25705">MDAMDYPLPFSSLRLLVPPLRLLSAFMWQVAQQRAIKHYGKLEEFVTVVTQTVPELITDRQRTLLLLALRARVTLQLFQGEHPEDLNKIKIHLDRFSSCGLSQNNDAQMDALEANFLKLTKNLLEDPVERIQFFKADFPVVYGCDFDTALQALVCQFLSRLEDLLPVPDLKQTASWLSAVPSASDECLQSLSHTEDLQYLLQHHACCGKLDKRDNRSSFITRNTL</sequence>
<evidence type="ECO:0000313" key="3">
    <source>
        <dbReference type="RefSeq" id="XP_038852500.1"/>
    </source>
</evidence>
<proteinExistence type="predicted"/>
<evidence type="ECO:0000259" key="1">
    <source>
        <dbReference type="Pfam" id="PF14973"/>
    </source>
</evidence>
<dbReference type="InterPro" id="IPR029400">
    <property type="entry name" value="TINF2_N"/>
</dbReference>
<dbReference type="PANTHER" id="PTHR15512:SF2">
    <property type="match status" value="1"/>
</dbReference>
<dbReference type="Proteomes" id="UP000808372">
    <property type="component" value="Chromosome 6"/>
</dbReference>
<dbReference type="Pfam" id="PF14973">
    <property type="entry name" value="TINF2_N"/>
    <property type="match status" value="1"/>
</dbReference>
<keyword evidence="2" id="KW-1185">Reference proteome</keyword>
<evidence type="ECO:0000313" key="2">
    <source>
        <dbReference type="Proteomes" id="UP000808372"/>
    </source>
</evidence>
<dbReference type="GO" id="GO:0042162">
    <property type="term" value="F:telomeric DNA binding"/>
    <property type="evidence" value="ECO:0007669"/>
    <property type="project" value="TreeGrafter"/>
</dbReference>
<dbReference type="CDD" id="cd11657">
    <property type="entry name" value="TIN2_N"/>
    <property type="match status" value="1"/>
</dbReference>
<reference evidence="3" key="1">
    <citation type="submission" date="2025-08" db="UniProtKB">
        <authorList>
            <consortium name="RefSeq"/>
        </authorList>
    </citation>
    <scope>IDENTIFICATION</scope>
    <source>
        <tissue evidence="3">White muscle</tissue>
    </source>
</reference>
<accession>A0A8U0UH10</accession>
<dbReference type="RefSeq" id="XP_038852500.1">
    <property type="nucleotide sequence ID" value="XM_038996572.1"/>
</dbReference>
<gene>
    <name evidence="3" type="primary">LOC120049999</name>
</gene>
<dbReference type="InterPro" id="IPR039098">
    <property type="entry name" value="TINF2"/>
</dbReference>
<dbReference type="AlphaFoldDB" id="A0A8U0UH10"/>
<name>A0A8U0UH10_SALNM</name>
<organism evidence="2 3">
    <name type="scientific">Salvelinus namaycush</name>
    <name type="common">Lake trout</name>
    <name type="synonym">Salmo namaycush</name>
    <dbReference type="NCBI Taxonomy" id="8040"/>
    <lineage>
        <taxon>Eukaryota</taxon>
        <taxon>Metazoa</taxon>
        <taxon>Chordata</taxon>
        <taxon>Craniata</taxon>
        <taxon>Vertebrata</taxon>
        <taxon>Euteleostomi</taxon>
        <taxon>Actinopterygii</taxon>
        <taxon>Neopterygii</taxon>
        <taxon>Teleostei</taxon>
        <taxon>Protacanthopterygii</taxon>
        <taxon>Salmoniformes</taxon>
        <taxon>Salmonidae</taxon>
        <taxon>Salmoninae</taxon>
        <taxon>Salvelinus</taxon>
    </lineage>
</organism>
<dbReference type="GO" id="GO:0016233">
    <property type="term" value="P:telomere capping"/>
    <property type="evidence" value="ECO:0007669"/>
    <property type="project" value="InterPro"/>
</dbReference>
<dbReference type="GO" id="GO:0070187">
    <property type="term" value="C:shelterin complex"/>
    <property type="evidence" value="ECO:0007669"/>
    <property type="project" value="InterPro"/>
</dbReference>
<dbReference type="PANTHER" id="PTHR15512">
    <property type="entry name" value="TERF1-INTERACTING NUCLEAR FACTOR 2"/>
    <property type="match status" value="1"/>
</dbReference>
<protein>
    <submittedName>
        <fullName evidence="3">Uncharacterized protein LOC120049999 isoform X2</fullName>
    </submittedName>
</protein>